<dbReference type="Pfam" id="PF00293">
    <property type="entry name" value="NUDIX"/>
    <property type="match status" value="1"/>
</dbReference>
<dbReference type="OrthoDB" id="9131041at2"/>
<dbReference type="Proteomes" id="UP000215694">
    <property type="component" value="Unassembled WGS sequence"/>
</dbReference>
<evidence type="ECO:0000256" key="2">
    <source>
        <dbReference type="ARBA" id="ARBA00022801"/>
    </source>
</evidence>
<organism evidence="5 6">
    <name type="scientific">Romboutsia weinsteinii</name>
    <dbReference type="NCBI Taxonomy" id="2020949"/>
    <lineage>
        <taxon>Bacteria</taxon>
        <taxon>Bacillati</taxon>
        <taxon>Bacillota</taxon>
        <taxon>Clostridia</taxon>
        <taxon>Peptostreptococcales</taxon>
        <taxon>Peptostreptococcaceae</taxon>
        <taxon>Romboutsia</taxon>
    </lineage>
</organism>
<evidence type="ECO:0000259" key="4">
    <source>
        <dbReference type="PROSITE" id="PS51462"/>
    </source>
</evidence>
<reference evidence="5 6" key="1">
    <citation type="journal article" date="2017" name="Genome Announc.">
        <title>Draft Genome Sequence of Romboutsia weinsteinii sp. nov. Strain CCRI-19649(T) Isolated from Surface Water.</title>
        <authorList>
            <person name="Maheux A.F."/>
            <person name="Boudreau D.K."/>
            <person name="Berube E."/>
            <person name="Boissinot M."/>
            <person name="Cantin P."/>
            <person name="Raymond F."/>
            <person name="Corbeil J."/>
            <person name="Omar R.F."/>
            <person name="Bergeron M.G."/>
        </authorList>
    </citation>
    <scope>NUCLEOTIDE SEQUENCE [LARGE SCALE GENOMIC DNA]</scope>
    <source>
        <strain evidence="5 6">CCRI-19649</strain>
    </source>
</reference>
<dbReference type="SUPFAM" id="SSF55811">
    <property type="entry name" value="Nudix"/>
    <property type="match status" value="1"/>
</dbReference>
<comment type="caution">
    <text evidence="5">The sequence shown here is derived from an EMBL/GenBank/DDBJ whole genome shotgun (WGS) entry which is preliminary data.</text>
</comment>
<evidence type="ECO:0000313" key="5">
    <source>
        <dbReference type="EMBL" id="RDY25631.1"/>
    </source>
</evidence>
<comment type="similarity">
    <text evidence="3">Belongs to the Nudix hydrolase family.</text>
</comment>
<dbReference type="InterPro" id="IPR015797">
    <property type="entry name" value="NUDIX_hydrolase-like_dom_sf"/>
</dbReference>
<dbReference type="PANTHER" id="PTHR43046:SF14">
    <property type="entry name" value="MUTT_NUDIX FAMILY PROTEIN"/>
    <property type="match status" value="1"/>
</dbReference>
<feature type="domain" description="Nudix hydrolase" evidence="4">
    <location>
        <begin position="1"/>
        <end position="145"/>
    </location>
</feature>
<gene>
    <name evidence="5" type="ORF">CHL78_017190</name>
</gene>
<name>A0A371IYR7_9FIRM</name>
<dbReference type="InterPro" id="IPR020084">
    <property type="entry name" value="NUDIX_hydrolase_CS"/>
</dbReference>
<dbReference type="InterPro" id="IPR014078">
    <property type="entry name" value="Nudix_YtkD"/>
</dbReference>
<dbReference type="InterPro" id="IPR020476">
    <property type="entry name" value="Nudix_hydrolase"/>
</dbReference>
<keyword evidence="6" id="KW-1185">Reference proteome</keyword>
<dbReference type="PROSITE" id="PS51462">
    <property type="entry name" value="NUDIX"/>
    <property type="match status" value="1"/>
</dbReference>
<evidence type="ECO:0000256" key="3">
    <source>
        <dbReference type="RuleBase" id="RU003476"/>
    </source>
</evidence>
<evidence type="ECO:0000256" key="1">
    <source>
        <dbReference type="ARBA" id="ARBA00001946"/>
    </source>
</evidence>
<dbReference type="Gene3D" id="3.90.79.10">
    <property type="entry name" value="Nucleoside Triphosphate Pyrophosphohydrolase"/>
    <property type="match status" value="1"/>
</dbReference>
<keyword evidence="2 3" id="KW-0378">Hydrolase</keyword>
<dbReference type="InterPro" id="IPR000086">
    <property type="entry name" value="NUDIX_hydrolase_dom"/>
</dbReference>
<dbReference type="PANTHER" id="PTHR43046">
    <property type="entry name" value="GDP-MANNOSE MANNOSYL HYDROLASE"/>
    <property type="match status" value="1"/>
</dbReference>
<dbReference type="CDD" id="cd04665">
    <property type="entry name" value="NUDIX_RppH"/>
    <property type="match status" value="1"/>
</dbReference>
<dbReference type="EMBL" id="NOJY02000057">
    <property type="protein sequence ID" value="RDY25631.1"/>
    <property type="molecule type" value="Genomic_DNA"/>
</dbReference>
<proteinExistence type="inferred from homology"/>
<comment type="cofactor">
    <cofactor evidence="1">
        <name>Mg(2+)</name>
        <dbReference type="ChEBI" id="CHEBI:18420"/>
    </cofactor>
</comment>
<protein>
    <submittedName>
        <fullName evidence="5">NUDIX domain-containing protein</fullName>
    </submittedName>
</protein>
<dbReference type="AlphaFoldDB" id="A0A371IYR7"/>
<dbReference type="PROSITE" id="PS00893">
    <property type="entry name" value="NUDIX_BOX"/>
    <property type="match status" value="1"/>
</dbReference>
<dbReference type="GO" id="GO:0016787">
    <property type="term" value="F:hydrolase activity"/>
    <property type="evidence" value="ECO:0007669"/>
    <property type="project" value="UniProtKB-KW"/>
</dbReference>
<dbReference type="RefSeq" id="WP_094368192.1">
    <property type="nucleotide sequence ID" value="NZ_NOJY02000057.1"/>
</dbReference>
<sequence length="148" mass="17267">MVKVNFYRLDEIEDNKLLFAVIVSRFNGKWVLSKHKERITWEIPGGHREDGEDIDKAATRELYEETGAITFKIDPVCIYSVTKEDVDTSRHPVDTYGKLYFAEIEELGELPNLEIGEINYFDEMPDELTYQEIQPKLLDKVNSYLSDK</sequence>
<evidence type="ECO:0000313" key="6">
    <source>
        <dbReference type="Proteomes" id="UP000215694"/>
    </source>
</evidence>
<dbReference type="PRINTS" id="PR00502">
    <property type="entry name" value="NUDIXFAMILY"/>
</dbReference>
<accession>A0A371IYR7</accession>